<dbReference type="Gene3D" id="3.40.109.10">
    <property type="entry name" value="NADH Oxidase"/>
    <property type="match status" value="1"/>
</dbReference>
<dbReference type="Proteomes" id="UP000355283">
    <property type="component" value="Unassembled WGS sequence"/>
</dbReference>
<dbReference type="Pfam" id="PF00881">
    <property type="entry name" value="Nitroreductase"/>
    <property type="match status" value="1"/>
</dbReference>
<dbReference type="SUPFAM" id="SSF55469">
    <property type="entry name" value="FMN-dependent nitroreductase-like"/>
    <property type="match status" value="1"/>
</dbReference>
<dbReference type="GO" id="GO:0016491">
    <property type="term" value="F:oxidoreductase activity"/>
    <property type="evidence" value="ECO:0007669"/>
    <property type="project" value="InterPro"/>
</dbReference>
<dbReference type="AlphaFoldDB" id="A0A4D9DF56"/>
<proteinExistence type="predicted"/>
<evidence type="ECO:0000259" key="1">
    <source>
        <dbReference type="Pfam" id="PF00881"/>
    </source>
</evidence>
<organism evidence="2 3">
    <name type="scientific">Nannochloropsis salina CCMP1776</name>
    <dbReference type="NCBI Taxonomy" id="1027361"/>
    <lineage>
        <taxon>Eukaryota</taxon>
        <taxon>Sar</taxon>
        <taxon>Stramenopiles</taxon>
        <taxon>Ochrophyta</taxon>
        <taxon>Eustigmatophyceae</taxon>
        <taxon>Eustigmatales</taxon>
        <taxon>Monodopsidaceae</taxon>
        <taxon>Microchloropsis</taxon>
        <taxon>Microchloropsis salina</taxon>
    </lineage>
</organism>
<dbReference type="InterPro" id="IPR050461">
    <property type="entry name" value="Nitroreductase_HadB/RutE"/>
</dbReference>
<comment type="caution">
    <text evidence="2">The sequence shown here is derived from an EMBL/GenBank/DDBJ whole genome shotgun (WGS) entry which is preliminary data.</text>
</comment>
<evidence type="ECO:0000313" key="2">
    <source>
        <dbReference type="EMBL" id="TFJ87309.1"/>
    </source>
</evidence>
<dbReference type="EMBL" id="SDOX01000006">
    <property type="protein sequence ID" value="TFJ87309.1"/>
    <property type="molecule type" value="Genomic_DNA"/>
</dbReference>
<sequence>MAFFPSLNLVARRLGMYRSGGKGAWLFLPTSSLARSRPGRLRPFHAAFSTSAGAQHSEEENIDHESSLGRAGISAFKRAVLARHSTKAFDAKREIADETLAAILALTLRCPTSFNVQPYTVTIVQSEDMKQKLAACMLGPNSARVLQAPVTAVFAADLDPVQLVPRVQSLERRKRGLPEAYLATLPFSVAFLAGKGHLAHAFKDLFTTAMSPLQPMPSVSTLEAWSYKNTAIAASWYMLSCSVHGLDTCPMEGFDGRRIMHELHIPASRYAIPLVVSTGFAMPLPSSSPERNEEAKKSPRFPPEAVVFKDQYGHAYKGISQL</sequence>
<evidence type="ECO:0000313" key="3">
    <source>
        <dbReference type="Proteomes" id="UP000355283"/>
    </source>
</evidence>
<dbReference type="PANTHER" id="PTHR43543:SF1">
    <property type="entry name" value="MALONIC SEMIALDEHYDE REDUCTASE RUTE-RELATED"/>
    <property type="match status" value="1"/>
</dbReference>
<reference evidence="2 3" key="1">
    <citation type="submission" date="2019-01" db="EMBL/GenBank/DDBJ databases">
        <title>Nuclear Genome Assembly of the Microalgal Biofuel strain Nannochloropsis salina CCMP1776.</title>
        <authorList>
            <person name="Hovde B."/>
        </authorList>
    </citation>
    <scope>NUCLEOTIDE SEQUENCE [LARGE SCALE GENOMIC DNA]</scope>
    <source>
        <strain evidence="2 3">CCMP1776</strain>
    </source>
</reference>
<dbReference type="InterPro" id="IPR000415">
    <property type="entry name" value="Nitroreductase-like"/>
</dbReference>
<keyword evidence="3" id="KW-1185">Reference proteome</keyword>
<feature type="domain" description="Nitroreductase" evidence="1">
    <location>
        <begin position="81"/>
        <end position="279"/>
    </location>
</feature>
<gene>
    <name evidence="2" type="ORF">NSK_001641</name>
</gene>
<dbReference type="InterPro" id="IPR029479">
    <property type="entry name" value="Nitroreductase"/>
</dbReference>
<dbReference type="OrthoDB" id="41362at2759"/>
<protein>
    <recommendedName>
        <fullName evidence="1">Nitroreductase domain-containing protein</fullName>
    </recommendedName>
</protein>
<dbReference type="PANTHER" id="PTHR43543">
    <property type="entry name" value="MALONIC SEMIALDEHYDE REDUCTASE RUTE-RELATED"/>
    <property type="match status" value="1"/>
</dbReference>
<name>A0A4D9DF56_9STRA</name>
<accession>A0A4D9DF56</accession>